<dbReference type="OrthoDB" id="9775557at2"/>
<dbReference type="GO" id="GO:0046464">
    <property type="term" value="P:acylglycerol catabolic process"/>
    <property type="evidence" value="ECO:0007669"/>
    <property type="project" value="TreeGrafter"/>
</dbReference>
<dbReference type="PANTHER" id="PTHR43798">
    <property type="entry name" value="MONOACYLGLYCEROL LIPASE"/>
    <property type="match status" value="1"/>
</dbReference>
<dbReference type="Gene3D" id="3.40.50.1820">
    <property type="entry name" value="alpha/beta hydrolase"/>
    <property type="match status" value="1"/>
</dbReference>
<feature type="domain" description="AB hydrolase-1" evidence="1">
    <location>
        <begin position="34"/>
        <end position="170"/>
    </location>
</feature>
<dbReference type="Pfam" id="PF00561">
    <property type="entry name" value="Abhydrolase_1"/>
    <property type="match status" value="1"/>
</dbReference>
<dbReference type="GO" id="GO:0016020">
    <property type="term" value="C:membrane"/>
    <property type="evidence" value="ECO:0007669"/>
    <property type="project" value="TreeGrafter"/>
</dbReference>
<dbReference type="PANTHER" id="PTHR43798:SF33">
    <property type="entry name" value="HYDROLASE, PUTATIVE (AFU_ORTHOLOGUE AFUA_2G14860)-RELATED"/>
    <property type="match status" value="1"/>
</dbReference>
<dbReference type="EMBL" id="CP001344">
    <property type="protein sequence ID" value="ACL43762.1"/>
    <property type="molecule type" value="Genomic_DNA"/>
</dbReference>
<dbReference type="eggNOG" id="COG0596">
    <property type="taxonomic scope" value="Bacteria"/>
</dbReference>
<dbReference type="InterPro" id="IPR000639">
    <property type="entry name" value="Epox_hydrolase-like"/>
</dbReference>
<reference evidence="2" key="1">
    <citation type="submission" date="2009-01" db="EMBL/GenBank/DDBJ databases">
        <title>Complete sequence of chromosome Cyanothece sp. PCC 7425.</title>
        <authorList>
            <consortium name="US DOE Joint Genome Institute"/>
            <person name="Lucas S."/>
            <person name="Copeland A."/>
            <person name="Lapidus A."/>
            <person name="Glavina del Rio T."/>
            <person name="Dalin E."/>
            <person name="Tice H."/>
            <person name="Bruce D."/>
            <person name="Goodwin L."/>
            <person name="Pitluck S."/>
            <person name="Sims D."/>
            <person name="Meineke L."/>
            <person name="Brettin T."/>
            <person name="Detter J.C."/>
            <person name="Han C."/>
            <person name="Larimer F."/>
            <person name="Land M."/>
            <person name="Hauser L."/>
            <person name="Kyrpides N."/>
            <person name="Ovchinnikova G."/>
            <person name="Liberton M."/>
            <person name="Stoeckel J."/>
            <person name="Banerjee A."/>
            <person name="Singh A."/>
            <person name="Page L."/>
            <person name="Sato H."/>
            <person name="Zhao L."/>
            <person name="Sherman L."/>
            <person name="Pakrasi H."/>
            <person name="Richardson P."/>
        </authorList>
    </citation>
    <scope>NUCLEOTIDE SEQUENCE</scope>
    <source>
        <strain evidence="2">PCC 7425</strain>
    </source>
</reference>
<organism evidence="2">
    <name type="scientific">Cyanothece sp. (strain PCC 7425 / ATCC 29141)</name>
    <dbReference type="NCBI Taxonomy" id="395961"/>
    <lineage>
        <taxon>Bacteria</taxon>
        <taxon>Bacillati</taxon>
        <taxon>Cyanobacteriota</taxon>
        <taxon>Cyanophyceae</taxon>
        <taxon>Gomontiellales</taxon>
        <taxon>Cyanothecaceae</taxon>
        <taxon>Cyanothece</taxon>
    </lineage>
</organism>
<dbReference type="GO" id="GO:0047372">
    <property type="term" value="F:monoacylglycerol lipase activity"/>
    <property type="evidence" value="ECO:0007669"/>
    <property type="project" value="TreeGrafter"/>
</dbReference>
<keyword evidence="2" id="KW-0378">Hydrolase</keyword>
<evidence type="ECO:0000313" key="2">
    <source>
        <dbReference type="EMBL" id="ACL43762.1"/>
    </source>
</evidence>
<name>B8HNN1_CYAP4</name>
<dbReference type="AlphaFoldDB" id="B8HNN1"/>
<dbReference type="STRING" id="395961.Cyan7425_1389"/>
<dbReference type="InterPro" id="IPR029058">
    <property type="entry name" value="AB_hydrolase_fold"/>
</dbReference>
<proteinExistence type="predicted"/>
<gene>
    <name evidence="2" type="ordered locus">Cyan7425_1389</name>
</gene>
<accession>B8HNN1</accession>
<dbReference type="InterPro" id="IPR000073">
    <property type="entry name" value="AB_hydrolase_1"/>
</dbReference>
<protein>
    <submittedName>
        <fullName evidence="2">Alpha/beta hydrolase fold protein</fullName>
    </submittedName>
</protein>
<dbReference type="HOGENOM" id="CLU_020336_13_5_3"/>
<dbReference type="SUPFAM" id="SSF53474">
    <property type="entry name" value="alpha/beta-Hydrolases"/>
    <property type="match status" value="1"/>
</dbReference>
<dbReference type="InterPro" id="IPR050266">
    <property type="entry name" value="AB_hydrolase_sf"/>
</dbReference>
<evidence type="ECO:0000259" key="1">
    <source>
        <dbReference type="Pfam" id="PF00561"/>
    </source>
</evidence>
<dbReference type="PRINTS" id="PR00111">
    <property type="entry name" value="ABHYDROLASE"/>
</dbReference>
<dbReference type="PRINTS" id="PR00412">
    <property type="entry name" value="EPOXHYDRLASE"/>
</dbReference>
<dbReference type="KEGG" id="cyn:Cyan7425_1389"/>
<sequence>MKTALLRQSNAQERILTLPNGQISYLEWNRGKEPLLLLHGMADHSLVWAKLGEFLQNRYHILAPDLRGHGNSCKPLTGYGCGDIIADLKALMVEHRWSSTHVVAHSWSAKVALVWARQYPEAIRSLVLIDPFFINRIPLWLKPTFPFLYRTLPFLKTIGPFATLEQAERQARQLKQYCGWNEWQQVVFAESMEQKPDGQWGSKFVIQARDEIFADVMETAGLTTQLQLPTLLIQPERGLNRTRWQLNPYHTYLPNLQIVQVPGHHWCFIVEPDACNQTIATFLDSQV</sequence>